<proteinExistence type="predicted"/>
<dbReference type="AlphaFoldDB" id="A0A941DH23"/>
<sequence>MKRSSTVAEKRHMQRVAEMGCIVCSHIYDHKDTPAQVHHVRVNHGWGRSSHFMTIPLCVEHHTGKTGVHSMGRDEFESLHGYSELRLLEIVQDKLGVN</sequence>
<organism evidence="1 2">
    <name type="scientific">Undibacterium baiyunense</name>
    <dbReference type="NCBI Taxonomy" id="2828731"/>
    <lineage>
        <taxon>Bacteria</taxon>
        <taxon>Pseudomonadati</taxon>
        <taxon>Pseudomonadota</taxon>
        <taxon>Betaproteobacteria</taxon>
        <taxon>Burkholderiales</taxon>
        <taxon>Oxalobacteraceae</taxon>
        <taxon>Undibacterium</taxon>
    </lineage>
</organism>
<protein>
    <recommendedName>
        <fullName evidence="3">Recombination enhancement, RecA-dependent nuclease</fullName>
    </recommendedName>
</protein>
<evidence type="ECO:0000313" key="2">
    <source>
        <dbReference type="Proteomes" id="UP000680158"/>
    </source>
</evidence>
<keyword evidence="2" id="KW-1185">Reference proteome</keyword>
<comment type="caution">
    <text evidence="1">The sequence shown here is derived from an EMBL/GenBank/DDBJ whole genome shotgun (WGS) entry which is preliminary data.</text>
</comment>
<dbReference type="EMBL" id="JAGSPM010000007">
    <property type="protein sequence ID" value="MBR7747435.1"/>
    <property type="molecule type" value="Genomic_DNA"/>
</dbReference>
<dbReference type="RefSeq" id="WP_212684828.1">
    <property type="nucleotide sequence ID" value="NZ_JAGSPM010000007.1"/>
</dbReference>
<evidence type="ECO:0000313" key="1">
    <source>
        <dbReference type="EMBL" id="MBR7747435.1"/>
    </source>
</evidence>
<dbReference type="Proteomes" id="UP000680158">
    <property type="component" value="Unassembled WGS sequence"/>
</dbReference>
<gene>
    <name evidence="1" type="ORF">KDM92_12655</name>
</gene>
<dbReference type="InterPro" id="IPR031875">
    <property type="entry name" value="RecA_dep_nuc"/>
</dbReference>
<evidence type="ECO:0008006" key="3">
    <source>
        <dbReference type="Google" id="ProtNLM"/>
    </source>
</evidence>
<name>A0A941DH23_9BURK</name>
<dbReference type="Gene3D" id="3.30.40.190">
    <property type="match status" value="1"/>
</dbReference>
<dbReference type="Pfam" id="PF16786">
    <property type="entry name" value="RecA_dep_nuc"/>
    <property type="match status" value="1"/>
</dbReference>
<accession>A0A941DH23</accession>
<reference evidence="1 2" key="1">
    <citation type="submission" date="2021-04" db="EMBL/GenBank/DDBJ databases">
        <title>novel species isolated from subtropical streams in China.</title>
        <authorList>
            <person name="Lu H."/>
        </authorList>
    </citation>
    <scope>NUCLEOTIDE SEQUENCE [LARGE SCALE GENOMIC DNA]</scope>
    <source>
        <strain evidence="1 2">BYS107W</strain>
    </source>
</reference>